<keyword evidence="2" id="KW-1185">Reference proteome</keyword>
<dbReference type="EMBL" id="JBHFNS010000054">
    <property type="protein sequence ID" value="MFB2936131.1"/>
    <property type="molecule type" value="Genomic_DNA"/>
</dbReference>
<dbReference type="PANTHER" id="PTHR34235">
    <property type="entry name" value="SLR1203 PROTEIN-RELATED"/>
    <property type="match status" value="1"/>
</dbReference>
<dbReference type="PANTHER" id="PTHR34235:SF4">
    <property type="entry name" value="SLR0291 PROTEIN"/>
    <property type="match status" value="1"/>
</dbReference>
<dbReference type="Gene3D" id="1.20.1220.20">
    <property type="entry name" value="Uncharcterised protein PF01724"/>
    <property type="match status" value="1"/>
</dbReference>
<proteinExistence type="predicted"/>
<evidence type="ECO:0000313" key="2">
    <source>
        <dbReference type="Proteomes" id="UP001576776"/>
    </source>
</evidence>
<evidence type="ECO:0000313" key="1">
    <source>
        <dbReference type="EMBL" id="MFB2936131.1"/>
    </source>
</evidence>
<comment type="caution">
    <text evidence="1">The sequence shown here is derived from an EMBL/GenBank/DDBJ whole genome shotgun (WGS) entry which is preliminary data.</text>
</comment>
<accession>A0ABV4YBD1</accession>
<dbReference type="Pfam" id="PF01724">
    <property type="entry name" value="DUF29"/>
    <property type="match status" value="1"/>
</dbReference>
<organism evidence="1 2">
    <name type="scientific">Floridaenema fluviatile BLCC-F154</name>
    <dbReference type="NCBI Taxonomy" id="3153640"/>
    <lineage>
        <taxon>Bacteria</taxon>
        <taxon>Bacillati</taxon>
        <taxon>Cyanobacteriota</taxon>
        <taxon>Cyanophyceae</taxon>
        <taxon>Oscillatoriophycideae</taxon>
        <taxon>Aerosakkonematales</taxon>
        <taxon>Aerosakkonemataceae</taxon>
        <taxon>Floridanema</taxon>
        <taxon>Floridanema fluviatile</taxon>
    </lineage>
</organism>
<dbReference type="RefSeq" id="WP_413257630.1">
    <property type="nucleotide sequence ID" value="NZ_JBHFNS010000054.1"/>
</dbReference>
<name>A0ABV4YBD1_9CYAN</name>
<sequence>MMQTETKVSLYEQDFALWIEDVAAKLKTRDFDNLDVDNLLEEIEALGKSQKRELKSRLQTLLAHILKRIYVDSPLDYNGWERTIREQRKELRLLFEQSPSLRNYYIEVFSGVWEAALLEVKQEYKKTQFPDQWQFSSDADVVLIEEFWEEVRSNKIPLN</sequence>
<reference evidence="1 2" key="1">
    <citation type="submission" date="2024-09" db="EMBL/GenBank/DDBJ databases">
        <title>Floridaenema gen nov. (Aerosakkonemataceae, Aerosakkonematales ord. nov., Cyanobacteria) from benthic tropical and subtropical fresh waters, with the description of four new species.</title>
        <authorList>
            <person name="Moretto J.A."/>
            <person name="Berthold D.E."/>
            <person name="Lefler F.W."/>
            <person name="Huang I.-S."/>
            <person name="Laughinghouse H. IV."/>
        </authorList>
    </citation>
    <scope>NUCLEOTIDE SEQUENCE [LARGE SCALE GENOMIC DNA]</scope>
    <source>
        <strain evidence="1 2">BLCC-F154</strain>
    </source>
</reference>
<dbReference type="InterPro" id="IPR002636">
    <property type="entry name" value="DUF29"/>
</dbReference>
<dbReference type="Proteomes" id="UP001576776">
    <property type="component" value="Unassembled WGS sequence"/>
</dbReference>
<protein>
    <submittedName>
        <fullName evidence="1">DUF29 domain-containing protein</fullName>
    </submittedName>
</protein>
<gene>
    <name evidence="1" type="ORF">ACE1B6_12835</name>
</gene>